<evidence type="ECO:0000313" key="3">
    <source>
        <dbReference type="EMBL" id="AKJ29389.1"/>
    </source>
</evidence>
<dbReference type="SUPFAM" id="SSF56235">
    <property type="entry name" value="N-terminal nucleophile aminohydrolases (Ntn hydrolases)"/>
    <property type="match status" value="1"/>
</dbReference>
<reference evidence="3 4" key="1">
    <citation type="submission" date="2015-05" db="EMBL/GenBank/DDBJ databases">
        <authorList>
            <person name="Tang B."/>
            <person name="Yu Y."/>
        </authorList>
    </citation>
    <scope>NUCLEOTIDE SEQUENCE [LARGE SCALE GENOMIC DNA]</scope>
    <source>
        <strain evidence="3 4">DSM 7029</strain>
    </source>
</reference>
<protein>
    <submittedName>
        <fullName evidence="3">Glutamine amidotransferase</fullName>
    </submittedName>
</protein>
<evidence type="ECO:0000313" key="4">
    <source>
        <dbReference type="Proteomes" id="UP000035352"/>
    </source>
</evidence>
<dbReference type="EMBL" id="CP011371">
    <property type="protein sequence ID" value="AKJ29389.1"/>
    <property type="molecule type" value="Genomic_DNA"/>
</dbReference>
<dbReference type="InterPro" id="IPR026869">
    <property type="entry name" value="EgtC-like"/>
</dbReference>
<dbReference type="InterPro" id="IPR029055">
    <property type="entry name" value="Ntn_hydrolases_N"/>
</dbReference>
<accession>A0A0G3BIX0</accession>
<dbReference type="CDD" id="cd01908">
    <property type="entry name" value="YafJ"/>
    <property type="match status" value="1"/>
</dbReference>
<dbReference type="KEGG" id="pbh:AAW51_2698"/>
<dbReference type="InterPro" id="IPR017932">
    <property type="entry name" value="GATase_2_dom"/>
</dbReference>
<evidence type="ECO:0000259" key="2">
    <source>
        <dbReference type="PROSITE" id="PS51278"/>
    </source>
</evidence>
<dbReference type="PROSITE" id="PS51278">
    <property type="entry name" value="GATASE_TYPE_2"/>
    <property type="match status" value="1"/>
</dbReference>
<organism evidence="3 4">
    <name type="scientific">Caldimonas brevitalea</name>
    <dbReference type="NCBI Taxonomy" id="413882"/>
    <lineage>
        <taxon>Bacteria</taxon>
        <taxon>Pseudomonadati</taxon>
        <taxon>Pseudomonadota</taxon>
        <taxon>Betaproteobacteria</taxon>
        <taxon>Burkholderiales</taxon>
        <taxon>Sphaerotilaceae</taxon>
        <taxon>Caldimonas</taxon>
    </lineage>
</organism>
<gene>
    <name evidence="3" type="ORF">AAW51_2698</name>
</gene>
<evidence type="ECO:0000256" key="1">
    <source>
        <dbReference type="ARBA" id="ARBA00022962"/>
    </source>
</evidence>
<dbReference type="Gene3D" id="3.60.20.10">
    <property type="entry name" value="Glutamine Phosphoribosylpyrophosphate, subunit 1, domain 1"/>
    <property type="match status" value="1"/>
</dbReference>
<dbReference type="AlphaFoldDB" id="A0A0G3BIX0"/>
<dbReference type="Proteomes" id="UP000035352">
    <property type="component" value="Chromosome"/>
</dbReference>
<feature type="domain" description="Glutamine amidotransferase type-2" evidence="2">
    <location>
        <begin position="2"/>
        <end position="292"/>
    </location>
</feature>
<keyword evidence="4" id="KW-1185">Reference proteome</keyword>
<name>A0A0G3BIX0_9BURK</name>
<proteinExistence type="predicted"/>
<keyword evidence="1 3" id="KW-0315">Glutamine amidotransferase</keyword>
<dbReference type="GO" id="GO:0016740">
    <property type="term" value="F:transferase activity"/>
    <property type="evidence" value="ECO:0007669"/>
    <property type="project" value="UniProtKB-KW"/>
</dbReference>
<dbReference type="PANTHER" id="PTHR42824">
    <property type="entry name" value="GLUTAMINE AMIDOTRANSFERASE"/>
    <property type="match status" value="1"/>
</dbReference>
<keyword evidence="3" id="KW-0808">Transferase</keyword>
<sequence length="292" mass="32113">MCQLFGMSSNAPATVNFSFTGFSARGGRTGEHADGWGIAFHDASGCRLFVDEGSACDSPLAEFLRRHPFKSRSVMAHIRKATQGGVTLTNCHPFQREWLGQHWVFCHNGDLKGFEPSLRGLYQPVGTTDSERAFCWMLQELRDWFPAHPGAPLPGWAELAPALAELSAHIAQHGSFNYLLSNADALYAHCSTELSWLQRRPPFSTVRLVDCDMSLDLSQTNALEDCMAIIATRPLTDEAAWTAFTPGELKVFASGEEVWARTTAPAAARDVDTRIAWAPRWSVPASALQMAV</sequence>
<dbReference type="OrthoDB" id="321954at2"/>
<dbReference type="Pfam" id="PF13230">
    <property type="entry name" value="GATase_4"/>
    <property type="match status" value="1"/>
</dbReference>
<dbReference type="PANTHER" id="PTHR42824:SF1">
    <property type="entry name" value="GLUTAMINE AMIDOTRANSFERASE YAFJ-RELATED"/>
    <property type="match status" value="1"/>
</dbReference>